<keyword evidence="4" id="KW-1185">Reference proteome</keyword>
<keyword evidence="2" id="KW-0732">Signal</keyword>
<evidence type="ECO:0000256" key="2">
    <source>
        <dbReference type="SAM" id="SignalP"/>
    </source>
</evidence>
<organism evidence="3 4">
    <name type="scientific">Ohtaekwangia koreensis</name>
    <dbReference type="NCBI Taxonomy" id="688867"/>
    <lineage>
        <taxon>Bacteria</taxon>
        <taxon>Pseudomonadati</taxon>
        <taxon>Bacteroidota</taxon>
        <taxon>Cytophagia</taxon>
        <taxon>Cytophagales</taxon>
        <taxon>Fulvivirgaceae</taxon>
        <taxon>Ohtaekwangia</taxon>
    </lineage>
</organism>
<evidence type="ECO:0000256" key="1">
    <source>
        <dbReference type="SAM" id="MobiDB-lite"/>
    </source>
</evidence>
<dbReference type="Proteomes" id="UP000190961">
    <property type="component" value="Unassembled WGS sequence"/>
</dbReference>
<feature type="chain" id="PRO_5013205246" description="Polysaccharide lyase" evidence="2">
    <location>
        <begin position="24"/>
        <end position="465"/>
    </location>
</feature>
<sequence length="465" mass="51434">MKKRLSQTLILVILLAAVTYACKEESMVPADDSSGSTGDDASAMRKPSDNDFQVSLVVDSTTWKYTLTKSVGTKDPGHFIIDFGTCGEASPTISNIVSVSVNGKDWSHQISSSEGNTGCAIHSANIVKFDNLGCANQYVIEFTLDTLYSQVGTTGWIKSGRTCVSKTLTGPGCRGYTLTSTMEAAPSMIGKPYNEINTYMKTFGFDYSEHPHCNSGYGGHSEGIHCDIVRDATFAKPVFRFDIHIDPVIDGDRCSATTVDRQRNEMKSITNNTTWAKVQGNWDEWQILEWKFKLPAGFQPTANFCHIHQLKAQDGPNNGSPVITITPRANSDGTNKRMQIIHSVDGASTGKGTVVNNIPLSDFEDEWVQVREEMHYTHNGYYACEIIRIRDGKVLIDFEDTNIDMWRSGASFIRNKYGIYRSLAGGRLDNNPVGQSPLLKNESLWITDFKVYEKNTSPDPGTPHN</sequence>
<feature type="signal peptide" evidence="2">
    <location>
        <begin position="1"/>
        <end position="23"/>
    </location>
</feature>
<dbReference type="EMBL" id="FUZU01000001">
    <property type="protein sequence ID" value="SKC66124.1"/>
    <property type="molecule type" value="Genomic_DNA"/>
</dbReference>
<feature type="compositionally biased region" description="Low complexity" evidence="1">
    <location>
        <begin position="30"/>
        <end position="41"/>
    </location>
</feature>
<name>A0A1T5KQS6_9BACT</name>
<feature type="region of interest" description="Disordered" evidence="1">
    <location>
        <begin position="28"/>
        <end position="47"/>
    </location>
</feature>
<protein>
    <recommendedName>
        <fullName evidence="5">Polysaccharide lyase</fullName>
    </recommendedName>
</protein>
<evidence type="ECO:0000313" key="3">
    <source>
        <dbReference type="EMBL" id="SKC66124.1"/>
    </source>
</evidence>
<accession>A0A1T5KQS6</accession>
<dbReference type="Gene3D" id="2.60.120.200">
    <property type="match status" value="1"/>
</dbReference>
<reference evidence="3 4" key="1">
    <citation type="submission" date="2017-02" db="EMBL/GenBank/DDBJ databases">
        <authorList>
            <person name="Peterson S.W."/>
        </authorList>
    </citation>
    <scope>NUCLEOTIDE SEQUENCE [LARGE SCALE GENOMIC DNA]</scope>
    <source>
        <strain evidence="3 4">DSM 25262</strain>
    </source>
</reference>
<dbReference type="PROSITE" id="PS51257">
    <property type="entry name" value="PROKAR_LIPOPROTEIN"/>
    <property type="match status" value="1"/>
</dbReference>
<gene>
    <name evidence="3" type="ORF">SAMN05660236_2498</name>
</gene>
<proteinExistence type="predicted"/>
<dbReference type="AlphaFoldDB" id="A0A1T5KQS6"/>
<dbReference type="STRING" id="688867.SAMN05660236_2498"/>
<evidence type="ECO:0008006" key="5">
    <source>
        <dbReference type="Google" id="ProtNLM"/>
    </source>
</evidence>
<evidence type="ECO:0000313" key="4">
    <source>
        <dbReference type="Proteomes" id="UP000190961"/>
    </source>
</evidence>